<name>A0A078JDZ9_BRANA</name>
<dbReference type="EMBL" id="LK034521">
    <property type="protein sequence ID" value="CDY64680.1"/>
    <property type="molecule type" value="Genomic_DNA"/>
</dbReference>
<organism evidence="1 2">
    <name type="scientific">Brassica napus</name>
    <name type="common">Rape</name>
    <dbReference type="NCBI Taxonomy" id="3708"/>
    <lineage>
        <taxon>Eukaryota</taxon>
        <taxon>Viridiplantae</taxon>
        <taxon>Streptophyta</taxon>
        <taxon>Embryophyta</taxon>
        <taxon>Tracheophyta</taxon>
        <taxon>Spermatophyta</taxon>
        <taxon>Magnoliopsida</taxon>
        <taxon>eudicotyledons</taxon>
        <taxon>Gunneridae</taxon>
        <taxon>Pentapetalae</taxon>
        <taxon>rosids</taxon>
        <taxon>malvids</taxon>
        <taxon>Brassicales</taxon>
        <taxon>Brassicaceae</taxon>
        <taxon>Brassiceae</taxon>
        <taxon>Brassica</taxon>
    </lineage>
</organism>
<proteinExistence type="predicted"/>
<gene>
    <name evidence="1" type="primary">BnaA06g40100D</name>
    <name evidence="1" type="ORF">GSBRNA2T00042543001</name>
</gene>
<dbReference type="PaxDb" id="3708-A0A078JDZ9"/>
<protein>
    <submittedName>
        <fullName evidence="1">BnaA06g40100D protein</fullName>
    </submittedName>
</protein>
<dbReference type="Gramene" id="CDY64680">
    <property type="protein sequence ID" value="CDY64680"/>
    <property type="gene ID" value="GSBRNA2T00042543001"/>
</dbReference>
<evidence type="ECO:0000313" key="2">
    <source>
        <dbReference type="Proteomes" id="UP000028999"/>
    </source>
</evidence>
<sequence length="96" mass="10910">MLRHLIRRRFSPSFQHQPSKLSPLRLLFSTTVSPAERLYNHLQSSTSNLETELTSSKAKLDASCFSYGQELNPDTDTVLTCIPKLATFLKLELTQI</sequence>
<dbReference type="Proteomes" id="UP000028999">
    <property type="component" value="Unassembled WGS sequence"/>
</dbReference>
<keyword evidence="2" id="KW-1185">Reference proteome</keyword>
<reference evidence="1 2" key="1">
    <citation type="journal article" date="2014" name="Science">
        <title>Plant genetics. Early allopolyploid evolution in the post-Neolithic Brassica napus oilseed genome.</title>
        <authorList>
            <person name="Chalhoub B."/>
            <person name="Denoeud F."/>
            <person name="Liu S."/>
            <person name="Parkin I.A."/>
            <person name="Tang H."/>
            <person name="Wang X."/>
            <person name="Chiquet J."/>
            <person name="Belcram H."/>
            <person name="Tong C."/>
            <person name="Samans B."/>
            <person name="Correa M."/>
            <person name="Da Silva C."/>
            <person name="Just J."/>
            <person name="Falentin C."/>
            <person name="Koh C.S."/>
            <person name="Le Clainche I."/>
            <person name="Bernard M."/>
            <person name="Bento P."/>
            <person name="Noel B."/>
            <person name="Labadie K."/>
            <person name="Alberti A."/>
            <person name="Charles M."/>
            <person name="Arnaud D."/>
            <person name="Guo H."/>
            <person name="Daviaud C."/>
            <person name="Alamery S."/>
            <person name="Jabbari K."/>
            <person name="Zhao M."/>
            <person name="Edger P.P."/>
            <person name="Chelaifa H."/>
            <person name="Tack D."/>
            <person name="Lassalle G."/>
            <person name="Mestiri I."/>
            <person name="Schnel N."/>
            <person name="Le Paslier M.C."/>
            <person name="Fan G."/>
            <person name="Renault V."/>
            <person name="Bayer P.E."/>
            <person name="Golicz A.A."/>
            <person name="Manoli S."/>
            <person name="Lee T.H."/>
            <person name="Thi V.H."/>
            <person name="Chalabi S."/>
            <person name="Hu Q."/>
            <person name="Fan C."/>
            <person name="Tollenaere R."/>
            <person name="Lu Y."/>
            <person name="Battail C."/>
            <person name="Shen J."/>
            <person name="Sidebottom C.H."/>
            <person name="Wang X."/>
            <person name="Canaguier A."/>
            <person name="Chauveau A."/>
            <person name="Berard A."/>
            <person name="Deniot G."/>
            <person name="Guan M."/>
            <person name="Liu Z."/>
            <person name="Sun F."/>
            <person name="Lim Y.P."/>
            <person name="Lyons E."/>
            <person name="Town C.D."/>
            <person name="Bancroft I."/>
            <person name="Wang X."/>
            <person name="Meng J."/>
            <person name="Ma J."/>
            <person name="Pires J.C."/>
            <person name="King G.J."/>
            <person name="Brunel D."/>
            <person name="Delourme R."/>
            <person name="Renard M."/>
            <person name="Aury J.M."/>
            <person name="Adams K.L."/>
            <person name="Batley J."/>
            <person name="Snowdon R.J."/>
            <person name="Tost J."/>
            <person name="Edwards D."/>
            <person name="Zhou Y."/>
            <person name="Hua W."/>
            <person name="Sharpe A.G."/>
            <person name="Paterson A.H."/>
            <person name="Guan C."/>
            <person name="Wincker P."/>
        </authorList>
    </citation>
    <scope>NUCLEOTIDE SEQUENCE [LARGE SCALE GENOMIC DNA]</scope>
    <source>
        <strain evidence="2">cv. Darmor-bzh</strain>
    </source>
</reference>
<evidence type="ECO:0000313" key="1">
    <source>
        <dbReference type="EMBL" id="CDY64680.1"/>
    </source>
</evidence>
<dbReference type="AlphaFoldDB" id="A0A078JDZ9"/>
<accession>A0A078JDZ9</accession>